<comment type="cofactor">
    <cofactor evidence="1">
        <name>pyridoxal 5'-phosphate</name>
        <dbReference type="ChEBI" id="CHEBI:597326"/>
    </cofactor>
</comment>
<dbReference type="InterPro" id="IPR001926">
    <property type="entry name" value="TrpB-like_PALP"/>
</dbReference>
<dbReference type="PANTHER" id="PTHR43780:SF2">
    <property type="entry name" value="1-AMINOCYCLOPROPANE-1-CARBOXYLATE DEAMINASE-RELATED"/>
    <property type="match status" value="1"/>
</dbReference>
<evidence type="ECO:0000259" key="6">
    <source>
        <dbReference type="Pfam" id="PF00291"/>
    </source>
</evidence>
<dbReference type="Proteomes" id="UP000265882">
    <property type="component" value="Unassembled WGS sequence"/>
</dbReference>
<dbReference type="PANTHER" id="PTHR43780">
    <property type="entry name" value="1-AMINOCYCLOPROPANE-1-CARBOXYLATE DEAMINASE-RELATED"/>
    <property type="match status" value="1"/>
</dbReference>
<organism evidence="7 8">
    <name type="scientific">Abyssobacteria bacterium (strain SURF_5)</name>
    <dbReference type="NCBI Taxonomy" id="2093360"/>
    <lineage>
        <taxon>Bacteria</taxon>
        <taxon>Pseudomonadati</taxon>
        <taxon>Candidatus Hydrogenedentota</taxon>
        <taxon>Candidatus Abyssobacteria</taxon>
    </lineage>
</organism>
<protein>
    <submittedName>
        <fullName evidence="7">Pyridoxal-phosphate dependent enzyme</fullName>
    </submittedName>
</protein>
<evidence type="ECO:0000256" key="3">
    <source>
        <dbReference type="ARBA" id="ARBA00022898"/>
    </source>
</evidence>
<accession>A0A3A4NP07</accession>
<evidence type="ECO:0000256" key="5">
    <source>
        <dbReference type="PIRSR" id="PIRSR006278-2"/>
    </source>
</evidence>
<dbReference type="Gene3D" id="3.40.50.1100">
    <property type="match status" value="2"/>
</dbReference>
<evidence type="ECO:0000256" key="4">
    <source>
        <dbReference type="PIRSR" id="PIRSR006278-1"/>
    </source>
</evidence>
<gene>
    <name evidence="7" type="ORF">C4520_08425</name>
</gene>
<dbReference type="InterPro" id="IPR027278">
    <property type="entry name" value="ACCD_DCysDesulf"/>
</dbReference>
<reference evidence="7 8" key="1">
    <citation type="journal article" date="2017" name="ISME J.">
        <title>Energy and carbon metabolisms in a deep terrestrial subsurface fluid microbial community.</title>
        <authorList>
            <person name="Momper L."/>
            <person name="Jungbluth S.P."/>
            <person name="Lee M.D."/>
            <person name="Amend J.P."/>
        </authorList>
    </citation>
    <scope>NUCLEOTIDE SEQUENCE [LARGE SCALE GENOMIC DNA]</scope>
    <source>
        <strain evidence="7">SURF_5</strain>
    </source>
</reference>
<comment type="caution">
    <text evidence="7">The sequence shown here is derived from an EMBL/GenBank/DDBJ whole genome shotgun (WGS) entry which is preliminary data.</text>
</comment>
<proteinExistence type="inferred from homology"/>
<sequence>MQQPPLFRVYPELQENVPWISMGTYPTRVHKLERLGRHLCCPELWIKRDDESSPIYGGNKVRMMEFALADAKRKKRDALLCWGALGSNQVMASCIFGRELGFKKLSVVFNRQPIHDYVRRNLLIDAGLGAQMDYANSSLELFLKLLIQYVRHWNPFNGSRPYLVPLVGSSALSCLGYVNAALELKEQVEQGLLPEPDYIFITVGTGGTMAGLQLGLRMAGLKSKVIGVRVLDKVFSNERIIAWEINRTIRYLARCGCRLNYPRYRAEDVILEHDFFGEEYAGVTEAGLAAMKLVGDCEGLALDTTYTGKTMAALLRFVESGDKAGRNLLFWHTFNSVDLNPFIKNAPDPHLLPEKFHAFFTS</sequence>
<dbReference type="InterPro" id="IPR036052">
    <property type="entry name" value="TrpB-like_PALP_sf"/>
</dbReference>
<name>A0A3A4NP07_ABYX5</name>
<comment type="similarity">
    <text evidence="2">Belongs to the ACC deaminase/D-cysteine desulfhydrase family.</text>
</comment>
<feature type="active site" description="Nucleophile" evidence="4">
    <location>
        <position position="87"/>
    </location>
</feature>
<dbReference type="SUPFAM" id="SSF53686">
    <property type="entry name" value="Tryptophan synthase beta subunit-like PLP-dependent enzymes"/>
    <property type="match status" value="1"/>
</dbReference>
<keyword evidence="3 5" id="KW-0663">Pyridoxal phosphate</keyword>
<feature type="modified residue" description="N6-(pyridoxal phosphate)lysine" evidence="5">
    <location>
        <position position="60"/>
    </location>
</feature>
<feature type="domain" description="Tryptophan synthase beta chain-like PALP" evidence="6">
    <location>
        <begin position="20"/>
        <end position="332"/>
    </location>
</feature>
<dbReference type="EMBL" id="QZKU01000059">
    <property type="protein sequence ID" value="RJP22323.1"/>
    <property type="molecule type" value="Genomic_DNA"/>
</dbReference>
<dbReference type="AlphaFoldDB" id="A0A3A4NP07"/>
<evidence type="ECO:0000313" key="7">
    <source>
        <dbReference type="EMBL" id="RJP22323.1"/>
    </source>
</evidence>
<evidence type="ECO:0000256" key="2">
    <source>
        <dbReference type="ARBA" id="ARBA00008639"/>
    </source>
</evidence>
<dbReference type="PIRSF" id="PIRSF006278">
    <property type="entry name" value="ACCD_DCysDesulf"/>
    <property type="match status" value="1"/>
</dbReference>
<evidence type="ECO:0000313" key="8">
    <source>
        <dbReference type="Proteomes" id="UP000265882"/>
    </source>
</evidence>
<dbReference type="Pfam" id="PF00291">
    <property type="entry name" value="PALP"/>
    <property type="match status" value="1"/>
</dbReference>
<dbReference type="GO" id="GO:0019148">
    <property type="term" value="F:D-cysteine desulfhydrase activity"/>
    <property type="evidence" value="ECO:0007669"/>
    <property type="project" value="TreeGrafter"/>
</dbReference>
<evidence type="ECO:0000256" key="1">
    <source>
        <dbReference type="ARBA" id="ARBA00001933"/>
    </source>
</evidence>